<gene>
    <name evidence="3" type="ORF">D0Z07_4808</name>
</gene>
<feature type="region of interest" description="Disordered" evidence="1">
    <location>
        <begin position="826"/>
        <end position="863"/>
    </location>
</feature>
<evidence type="ECO:0000313" key="3">
    <source>
        <dbReference type="EMBL" id="KAG0648946.1"/>
    </source>
</evidence>
<organism evidence="3 4">
    <name type="scientific">Hyphodiscus hymeniophilus</name>
    <dbReference type="NCBI Taxonomy" id="353542"/>
    <lineage>
        <taxon>Eukaryota</taxon>
        <taxon>Fungi</taxon>
        <taxon>Dikarya</taxon>
        <taxon>Ascomycota</taxon>
        <taxon>Pezizomycotina</taxon>
        <taxon>Leotiomycetes</taxon>
        <taxon>Helotiales</taxon>
        <taxon>Hyphodiscaceae</taxon>
        <taxon>Hyphodiscus</taxon>
    </lineage>
</organism>
<feature type="region of interest" description="Disordered" evidence="1">
    <location>
        <begin position="1"/>
        <end position="67"/>
    </location>
</feature>
<dbReference type="PANTHER" id="PTHR31804:SF2">
    <property type="entry name" value="CUE DOMAIN-CONTAINING PROTEIN-RELATED"/>
    <property type="match status" value="1"/>
</dbReference>
<feature type="compositionally biased region" description="Low complexity" evidence="1">
    <location>
        <begin position="49"/>
        <end position="65"/>
    </location>
</feature>
<feature type="compositionally biased region" description="Low complexity" evidence="1">
    <location>
        <begin position="25"/>
        <end position="37"/>
    </location>
</feature>
<protein>
    <submittedName>
        <fullName evidence="3">SAGA complex subunit spt20</fullName>
    </submittedName>
</protein>
<feature type="compositionally biased region" description="Basic and acidic residues" evidence="1">
    <location>
        <begin position="248"/>
        <end position="262"/>
    </location>
</feature>
<proteinExistence type="predicted"/>
<evidence type="ECO:0000256" key="1">
    <source>
        <dbReference type="SAM" id="MobiDB-lite"/>
    </source>
</evidence>
<dbReference type="PANTHER" id="PTHR31804">
    <property type="entry name" value="MEDIATOR OF RNA POLYMERASE II TRANSCRIPTION SUBUNIT 15"/>
    <property type="match status" value="1"/>
</dbReference>
<feature type="region of interest" description="Disordered" evidence="1">
    <location>
        <begin position="224"/>
        <end position="280"/>
    </location>
</feature>
<evidence type="ECO:0000259" key="2">
    <source>
        <dbReference type="Pfam" id="PF12090"/>
    </source>
</evidence>
<evidence type="ECO:0000313" key="4">
    <source>
        <dbReference type="Proteomes" id="UP000785200"/>
    </source>
</evidence>
<dbReference type="EMBL" id="VNKQ01000009">
    <property type="protein sequence ID" value="KAG0648946.1"/>
    <property type="molecule type" value="Genomic_DNA"/>
</dbReference>
<sequence>MAPISQPVSSKVKRPPGIITNGIHSSTSSPSPSMSASRLPGGSAKYPPNSATSNGAGSSSNARSANRMRRDAPGHLLGRGQRNGSVGLRSASIVGDLAVQQAPDPPPYIKTDDYILKRYRANRPSLVVHLHPTHFRFDQQEGSFGYKSPMRLLLEHLRLRTIPHDLMEFFTQNNIEFFEGCMIIQVVDHKSVAPAQESIRTNSTTTKNLPFSVHNHNPCLTPSPWAPYPIDNGLPGKGKASSEADGEDAGKLKTSEQKDKENMPAPAFPADGRGKSVAQPKKPKTFTIVLHPTPVSDHAEFISKAASSRLANVSDSRQDTSGALSATVPPTPSTAVPSTPQMSMAPPAKRIKRSKMELDSTTHHALASQLLLATTAPLVLDPVNSVSEAAALLESLAHPMHAGKPPSPKTRKRTVAEMAADEEFAAAQERYMLVFDEKNAAAAQGGANTADGDGQSGGASFEPRFERFNVIENIRNQHEENKKSEKARQQEAERKNLQDRERERLRLESEKKLEQERLRNIQIQQAAAQRNLAQQQEVQRRAMAQGAQQSQPGMQAIPPQHAHPQPNIANGMQGQPQRFHQQQASQAQISSPIVRNGTPQNHSSPMNNMGNIPMQHSTSSMGGSPPRPGSVVNPQMGGPTSHVMTAQRSQQSHAGTPRMHSATPNIQSTPLNRQMSATPRMSQASPLNGQMAQTPQMPQQMMNNGQMMNLNSAQQNTLQLQQQQAIMAQRMQRQREAAALAQSIQMQNGGQTLTPQQQMMQAQLVRAQQQQAQQAQGGNMPQLAQNYQQQLAQMAQQSGNMPQNMNFNAQGMSPMQIQAMQMQRMQQMQQAQANAQAQAQAHAQNQHQPQMNPQAAQQAQQNQMLAKSIQNAAQNLYQQHFPTLQAQYPNGVPEEAMRNLRAQCQQQATQQVHSTFRARRQMQQHQQMLVAQQGGMNPNGMNGMGMQRPNGM</sequence>
<accession>A0A9P7AX92</accession>
<feature type="compositionally biased region" description="Low complexity" evidence="1">
    <location>
        <begin position="555"/>
        <end position="593"/>
    </location>
</feature>
<dbReference type="InterPro" id="IPR046468">
    <property type="entry name" value="Spt20-like_SEP"/>
</dbReference>
<feature type="compositionally biased region" description="Polar residues" evidence="1">
    <location>
        <begin position="642"/>
        <end position="654"/>
    </location>
</feature>
<feature type="compositionally biased region" description="Polar residues" evidence="1">
    <location>
        <begin position="312"/>
        <end position="324"/>
    </location>
</feature>
<dbReference type="Proteomes" id="UP000785200">
    <property type="component" value="Unassembled WGS sequence"/>
</dbReference>
<dbReference type="AlphaFoldDB" id="A0A9P7AX92"/>
<feature type="compositionally biased region" description="Polar residues" evidence="1">
    <location>
        <begin position="597"/>
        <end position="616"/>
    </location>
</feature>
<feature type="domain" description="Spt20-like SEP" evidence="2">
    <location>
        <begin position="122"/>
        <end position="394"/>
    </location>
</feature>
<feature type="compositionally biased region" description="Low complexity" evidence="1">
    <location>
        <begin position="325"/>
        <end position="340"/>
    </location>
</feature>
<feature type="region of interest" description="Disordered" evidence="1">
    <location>
        <begin position="532"/>
        <end position="670"/>
    </location>
</feature>
<feature type="region of interest" description="Disordered" evidence="1">
    <location>
        <begin position="312"/>
        <end position="347"/>
    </location>
</feature>
<feature type="region of interest" description="Disordered" evidence="1">
    <location>
        <begin position="476"/>
        <end position="503"/>
    </location>
</feature>
<feature type="region of interest" description="Disordered" evidence="1">
    <location>
        <begin position="933"/>
        <end position="952"/>
    </location>
</feature>
<dbReference type="Pfam" id="PF12090">
    <property type="entry name" value="Spt20_SEP"/>
    <property type="match status" value="1"/>
</dbReference>
<reference evidence="3" key="1">
    <citation type="submission" date="2019-07" db="EMBL/GenBank/DDBJ databases">
        <title>Hyphodiscus hymeniophilus genome sequencing and assembly.</title>
        <authorList>
            <person name="Kramer G."/>
            <person name="Nodwell J."/>
        </authorList>
    </citation>
    <scope>NUCLEOTIDE SEQUENCE</scope>
    <source>
        <strain evidence="3">ATCC 34498</strain>
    </source>
</reference>
<dbReference type="OrthoDB" id="1932706at2759"/>
<name>A0A9P7AX92_9HELO</name>
<keyword evidence="4" id="KW-1185">Reference proteome</keyword>
<comment type="caution">
    <text evidence="3">The sequence shown here is derived from an EMBL/GenBank/DDBJ whole genome shotgun (WGS) entry which is preliminary data.</text>
</comment>